<dbReference type="Gene3D" id="2.40.160.20">
    <property type="match status" value="1"/>
</dbReference>
<evidence type="ECO:0000313" key="5">
    <source>
        <dbReference type="Proteomes" id="UP001597508"/>
    </source>
</evidence>
<evidence type="ECO:0000256" key="2">
    <source>
        <dbReference type="SAM" id="SignalP"/>
    </source>
</evidence>
<comment type="caution">
    <text evidence="4">The sequence shown here is derived from an EMBL/GenBank/DDBJ whole genome shotgun (WGS) entry which is preliminary data.</text>
</comment>
<reference evidence="5" key="1">
    <citation type="journal article" date="2019" name="Int. J. Syst. Evol. Microbiol.">
        <title>The Global Catalogue of Microorganisms (GCM) 10K type strain sequencing project: providing services to taxonomists for standard genome sequencing and annotation.</title>
        <authorList>
            <consortium name="The Broad Institute Genomics Platform"/>
            <consortium name="The Broad Institute Genome Sequencing Center for Infectious Disease"/>
            <person name="Wu L."/>
            <person name="Ma J."/>
        </authorList>
    </citation>
    <scope>NUCLEOTIDE SEQUENCE [LARGE SCALE GENOMIC DNA]</scope>
    <source>
        <strain evidence="5">KCTC 52127</strain>
    </source>
</reference>
<keyword evidence="5" id="KW-1185">Reference proteome</keyword>
<proteinExistence type="predicted"/>
<gene>
    <name evidence="4" type="ORF">ACFSRZ_00465</name>
</gene>
<keyword evidence="1 2" id="KW-0732">Signal</keyword>
<feature type="signal peptide" evidence="2">
    <location>
        <begin position="1"/>
        <end position="19"/>
    </location>
</feature>
<dbReference type="SUPFAM" id="SSF56925">
    <property type="entry name" value="OMPA-like"/>
    <property type="match status" value="1"/>
</dbReference>
<dbReference type="RefSeq" id="WP_379664545.1">
    <property type="nucleotide sequence ID" value="NZ_JBHULH010000001.1"/>
</dbReference>
<dbReference type="InterPro" id="IPR027385">
    <property type="entry name" value="Beta-barrel_OMP"/>
</dbReference>
<dbReference type="InterPro" id="IPR011250">
    <property type="entry name" value="OMP/PagP_B-barrel"/>
</dbReference>
<name>A0ABW5LNR1_9FLAO</name>
<feature type="chain" id="PRO_5046873597" evidence="2">
    <location>
        <begin position="20"/>
        <end position="179"/>
    </location>
</feature>
<evidence type="ECO:0000259" key="3">
    <source>
        <dbReference type="Pfam" id="PF13505"/>
    </source>
</evidence>
<protein>
    <submittedName>
        <fullName evidence="4">Outer membrane beta-barrel protein</fullName>
    </submittedName>
</protein>
<organism evidence="4 5">
    <name type="scientific">Pseudotenacibaculum haliotis</name>
    <dbReference type="NCBI Taxonomy" id="1862138"/>
    <lineage>
        <taxon>Bacteria</taxon>
        <taxon>Pseudomonadati</taxon>
        <taxon>Bacteroidota</taxon>
        <taxon>Flavobacteriia</taxon>
        <taxon>Flavobacteriales</taxon>
        <taxon>Flavobacteriaceae</taxon>
        <taxon>Pseudotenacibaculum</taxon>
    </lineage>
</organism>
<accession>A0ABW5LNR1</accession>
<sequence length="179" mass="21059">MKRLIIASFLVLISISGFSQEKKLTQKKKTTFGITAGLNSNFHTLNGYRNQEPTNLYGGLFVERSLKGKFRLQAEILYSRIQSENFNMFELPISLKYEITDRFRVLTGVQVNYLYNRRNLNFFDRKIENPINFGAHLGVEYDLSEKWFLSLRYTHRFTKNVHPDINNIKGFRLGIGFRF</sequence>
<evidence type="ECO:0000256" key="1">
    <source>
        <dbReference type="ARBA" id="ARBA00022729"/>
    </source>
</evidence>
<dbReference type="Pfam" id="PF13505">
    <property type="entry name" value="OMP_b-brl"/>
    <property type="match status" value="1"/>
</dbReference>
<evidence type="ECO:0000313" key="4">
    <source>
        <dbReference type="EMBL" id="MFD2565819.1"/>
    </source>
</evidence>
<dbReference type="EMBL" id="JBHULH010000001">
    <property type="protein sequence ID" value="MFD2565819.1"/>
    <property type="molecule type" value="Genomic_DNA"/>
</dbReference>
<feature type="domain" description="Outer membrane protein beta-barrel" evidence="3">
    <location>
        <begin position="11"/>
        <end position="179"/>
    </location>
</feature>
<dbReference type="Proteomes" id="UP001597508">
    <property type="component" value="Unassembled WGS sequence"/>
</dbReference>